<organism evidence="2 3">
    <name type="scientific">Coniophora puteana (strain RWD-64-598)</name>
    <name type="common">Brown rot fungus</name>
    <dbReference type="NCBI Taxonomy" id="741705"/>
    <lineage>
        <taxon>Eukaryota</taxon>
        <taxon>Fungi</taxon>
        <taxon>Dikarya</taxon>
        <taxon>Basidiomycota</taxon>
        <taxon>Agaricomycotina</taxon>
        <taxon>Agaricomycetes</taxon>
        <taxon>Agaricomycetidae</taxon>
        <taxon>Boletales</taxon>
        <taxon>Coniophorineae</taxon>
        <taxon>Coniophoraceae</taxon>
        <taxon>Coniophora</taxon>
    </lineage>
</organism>
<dbReference type="GeneID" id="19204918"/>
<protein>
    <submittedName>
        <fullName evidence="2">Uncharacterized protein</fullName>
    </submittedName>
</protein>
<feature type="transmembrane region" description="Helical" evidence="1">
    <location>
        <begin position="52"/>
        <end position="71"/>
    </location>
</feature>
<keyword evidence="1" id="KW-0812">Transmembrane</keyword>
<feature type="transmembrane region" description="Helical" evidence="1">
    <location>
        <begin position="20"/>
        <end position="40"/>
    </location>
</feature>
<proteinExistence type="predicted"/>
<dbReference type="AlphaFoldDB" id="A0A5M3MYP8"/>
<evidence type="ECO:0000313" key="2">
    <source>
        <dbReference type="EMBL" id="EIW84260.1"/>
    </source>
</evidence>
<reference evidence="3" key="1">
    <citation type="journal article" date="2012" name="Science">
        <title>The Paleozoic origin of enzymatic lignin decomposition reconstructed from 31 fungal genomes.</title>
        <authorList>
            <person name="Floudas D."/>
            <person name="Binder M."/>
            <person name="Riley R."/>
            <person name="Barry K."/>
            <person name="Blanchette R.A."/>
            <person name="Henrissat B."/>
            <person name="Martinez A.T."/>
            <person name="Otillar R."/>
            <person name="Spatafora J.W."/>
            <person name="Yadav J.S."/>
            <person name="Aerts A."/>
            <person name="Benoit I."/>
            <person name="Boyd A."/>
            <person name="Carlson A."/>
            <person name="Copeland A."/>
            <person name="Coutinho P.M."/>
            <person name="de Vries R.P."/>
            <person name="Ferreira P."/>
            <person name="Findley K."/>
            <person name="Foster B."/>
            <person name="Gaskell J."/>
            <person name="Glotzer D."/>
            <person name="Gorecki P."/>
            <person name="Heitman J."/>
            <person name="Hesse C."/>
            <person name="Hori C."/>
            <person name="Igarashi K."/>
            <person name="Jurgens J.A."/>
            <person name="Kallen N."/>
            <person name="Kersten P."/>
            <person name="Kohler A."/>
            <person name="Kuees U."/>
            <person name="Kumar T.K.A."/>
            <person name="Kuo A."/>
            <person name="LaButti K."/>
            <person name="Larrondo L.F."/>
            <person name="Lindquist E."/>
            <person name="Ling A."/>
            <person name="Lombard V."/>
            <person name="Lucas S."/>
            <person name="Lundell T."/>
            <person name="Martin R."/>
            <person name="McLaughlin D.J."/>
            <person name="Morgenstern I."/>
            <person name="Morin E."/>
            <person name="Murat C."/>
            <person name="Nagy L.G."/>
            <person name="Nolan M."/>
            <person name="Ohm R.A."/>
            <person name="Patyshakuliyeva A."/>
            <person name="Rokas A."/>
            <person name="Ruiz-Duenas F.J."/>
            <person name="Sabat G."/>
            <person name="Salamov A."/>
            <person name="Samejima M."/>
            <person name="Schmutz J."/>
            <person name="Slot J.C."/>
            <person name="St John F."/>
            <person name="Stenlid J."/>
            <person name="Sun H."/>
            <person name="Sun S."/>
            <person name="Syed K."/>
            <person name="Tsang A."/>
            <person name="Wiebenga A."/>
            <person name="Young D."/>
            <person name="Pisabarro A."/>
            <person name="Eastwood D.C."/>
            <person name="Martin F."/>
            <person name="Cullen D."/>
            <person name="Grigoriev I.V."/>
            <person name="Hibbett D.S."/>
        </authorList>
    </citation>
    <scope>NUCLEOTIDE SEQUENCE [LARGE SCALE GENOMIC DNA]</scope>
    <source>
        <strain evidence="3">RWD-64-598 SS2</strain>
    </source>
</reference>
<accession>A0A5M3MYP8</accession>
<dbReference type="OMA" id="TWKEIWE"/>
<name>A0A5M3MYP8_CONPW</name>
<gene>
    <name evidence="2" type="ORF">CONPUDRAFT_163432</name>
</gene>
<feature type="transmembrane region" description="Helical" evidence="1">
    <location>
        <begin position="125"/>
        <end position="144"/>
    </location>
</feature>
<dbReference type="RefSeq" id="XP_007766008.1">
    <property type="nucleotide sequence ID" value="XM_007767818.1"/>
</dbReference>
<comment type="caution">
    <text evidence="2">The sequence shown here is derived from an EMBL/GenBank/DDBJ whole genome shotgun (WGS) entry which is preliminary data.</text>
</comment>
<keyword evidence="1" id="KW-0472">Membrane</keyword>
<evidence type="ECO:0000256" key="1">
    <source>
        <dbReference type="SAM" id="Phobius"/>
    </source>
</evidence>
<sequence>MSSAYQSTFSAHTRRQLRFVFPGAALTYWLDAHHAFLAILSHGEGLWERTSAGSALALGALVVGLFLYVLLMPWIRGIEPNYRSWRESGTLSSVIPVLTGAILSGWSLLALTLGRWSNLGYVKGIVGASGMYALAFGLMGLLPAPRVRRN</sequence>
<feature type="transmembrane region" description="Helical" evidence="1">
    <location>
        <begin position="91"/>
        <end position="113"/>
    </location>
</feature>
<dbReference type="OrthoDB" id="3187264at2759"/>
<dbReference type="Proteomes" id="UP000053558">
    <property type="component" value="Unassembled WGS sequence"/>
</dbReference>
<dbReference type="EMBL" id="JH711575">
    <property type="protein sequence ID" value="EIW84260.1"/>
    <property type="molecule type" value="Genomic_DNA"/>
</dbReference>
<evidence type="ECO:0000313" key="3">
    <source>
        <dbReference type="Proteomes" id="UP000053558"/>
    </source>
</evidence>
<keyword evidence="3" id="KW-1185">Reference proteome</keyword>
<dbReference type="KEGG" id="cput:CONPUDRAFT_163432"/>
<keyword evidence="1" id="KW-1133">Transmembrane helix</keyword>